<proteinExistence type="predicted"/>
<evidence type="ECO:0000313" key="2">
    <source>
        <dbReference type="EMBL" id="KAF8696204.1"/>
    </source>
</evidence>
<dbReference type="PANTHER" id="PTHR33994:SF36">
    <property type="entry name" value="LATE EMBRYOGENESIS ABUNDANT PROTEIN LEA-2 SUBGROUP DOMAIN-CONTAINING PROTEIN"/>
    <property type="match status" value="1"/>
</dbReference>
<keyword evidence="3" id="KW-1185">Reference proteome</keyword>
<keyword evidence="1" id="KW-0472">Membrane</keyword>
<evidence type="ECO:0000256" key="1">
    <source>
        <dbReference type="SAM" id="Phobius"/>
    </source>
</evidence>
<keyword evidence="1" id="KW-0812">Transmembrane</keyword>
<reference evidence="2" key="1">
    <citation type="submission" date="2020-07" db="EMBL/GenBank/DDBJ databases">
        <title>Genome sequence and genetic diversity analysis of an under-domesticated orphan crop, white fonio (Digitaria exilis).</title>
        <authorList>
            <person name="Bennetzen J.L."/>
            <person name="Chen S."/>
            <person name="Ma X."/>
            <person name="Wang X."/>
            <person name="Yssel A.E.J."/>
            <person name="Chaluvadi S.R."/>
            <person name="Johnson M."/>
            <person name="Gangashetty P."/>
            <person name="Hamidou F."/>
            <person name="Sanogo M.D."/>
            <person name="Zwaenepoel A."/>
            <person name="Wallace J."/>
            <person name="Van De Peer Y."/>
            <person name="Van Deynze A."/>
        </authorList>
    </citation>
    <scope>NUCLEOTIDE SEQUENCE</scope>
    <source>
        <tissue evidence="2">Leaves</tissue>
    </source>
</reference>
<gene>
    <name evidence="2" type="ORF">HU200_037102</name>
</gene>
<dbReference type="PANTHER" id="PTHR33994">
    <property type="entry name" value="OS04G0515000 PROTEIN"/>
    <property type="match status" value="1"/>
</dbReference>
<organism evidence="2 3">
    <name type="scientific">Digitaria exilis</name>
    <dbReference type="NCBI Taxonomy" id="1010633"/>
    <lineage>
        <taxon>Eukaryota</taxon>
        <taxon>Viridiplantae</taxon>
        <taxon>Streptophyta</taxon>
        <taxon>Embryophyta</taxon>
        <taxon>Tracheophyta</taxon>
        <taxon>Spermatophyta</taxon>
        <taxon>Magnoliopsida</taxon>
        <taxon>Liliopsida</taxon>
        <taxon>Poales</taxon>
        <taxon>Poaceae</taxon>
        <taxon>PACMAD clade</taxon>
        <taxon>Panicoideae</taxon>
        <taxon>Panicodae</taxon>
        <taxon>Paniceae</taxon>
        <taxon>Anthephorinae</taxon>
        <taxon>Digitaria</taxon>
    </lineage>
</organism>
<feature type="transmembrane region" description="Helical" evidence="1">
    <location>
        <begin position="32"/>
        <end position="55"/>
    </location>
</feature>
<dbReference type="Proteomes" id="UP000636709">
    <property type="component" value="Unassembled WGS sequence"/>
</dbReference>
<comment type="caution">
    <text evidence="2">The sequence shown here is derived from an EMBL/GenBank/DDBJ whole genome shotgun (WGS) entry which is preliminary data.</text>
</comment>
<accession>A0A835ELQ4</accession>
<evidence type="ECO:0008006" key="4">
    <source>
        <dbReference type="Google" id="ProtNLM"/>
    </source>
</evidence>
<sequence length="337" mass="36341">MQTRPTPSFHVHGADIESATSPCELKRDRDDLLVSIVGQFSMIVLGILLPIYFFVYDMPPEFSVHLPAIKGLDTLAPSSSSSGAPISPVFDVTLHASNRRGTGRCYHNGEALVSYAGFTIATGRVPGFCLRGKGVGEIGLQLASADGGVRLPMHLLNRMARERRVGAVQLDVEVKLFRRDDGSDRPMWIWCELRMDEAQPPSSCTVLGRSPPPSYFAMASTHNKDGGCGFGSWILATILYNGFFILLTLLPPMESIANPDEKPTTCSVELAGFQGLQPAPSPGATSPAFDLILRVTNGHTFTLRHGGGDVVVSYAGVPLAHGRQARGRWAYPAICFA</sequence>
<keyword evidence="1" id="KW-1133">Transmembrane helix</keyword>
<dbReference type="OrthoDB" id="663126at2759"/>
<dbReference type="AlphaFoldDB" id="A0A835ELQ4"/>
<dbReference type="EMBL" id="JACEFO010001882">
    <property type="protein sequence ID" value="KAF8696204.1"/>
    <property type="molecule type" value="Genomic_DNA"/>
</dbReference>
<protein>
    <recommendedName>
        <fullName evidence="4">Late embryogenesis abundant protein LEA-2 subgroup domain-containing protein</fullName>
    </recommendedName>
</protein>
<name>A0A835ELQ4_9POAL</name>
<evidence type="ECO:0000313" key="3">
    <source>
        <dbReference type="Proteomes" id="UP000636709"/>
    </source>
</evidence>